<keyword evidence="3" id="KW-1003">Cell membrane</keyword>
<evidence type="ECO:0000256" key="7">
    <source>
        <dbReference type="PROSITE-ProRule" id="PRU00473"/>
    </source>
</evidence>
<evidence type="ECO:0000256" key="1">
    <source>
        <dbReference type="ARBA" id="ARBA00004162"/>
    </source>
</evidence>
<evidence type="ECO:0000256" key="6">
    <source>
        <dbReference type="ARBA" id="ARBA00023136"/>
    </source>
</evidence>
<evidence type="ECO:0000313" key="10">
    <source>
        <dbReference type="EMBL" id="SDK59194.1"/>
    </source>
</evidence>
<dbReference type="PANTHER" id="PTHR30329:SF21">
    <property type="entry name" value="LIPOPROTEIN YIAD-RELATED"/>
    <property type="match status" value="1"/>
</dbReference>
<dbReference type="Proteomes" id="UP000199053">
    <property type="component" value="Unassembled WGS sequence"/>
</dbReference>
<dbReference type="EMBL" id="FNGA01000001">
    <property type="protein sequence ID" value="SDK59194.1"/>
    <property type="molecule type" value="Genomic_DNA"/>
</dbReference>
<dbReference type="SUPFAM" id="SSF103088">
    <property type="entry name" value="OmpA-like"/>
    <property type="match status" value="1"/>
</dbReference>
<evidence type="ECO:0000256" key="3">
    <source>
        <dbReference type="ARBA" id="ARBA00022475"/>
    </source>
</evidence>
<dbReference type="PROSITE" id="PS51123">
    <property type="entry name" value="OMPA_2"/>
    <property type="match status" value="1"/>
</dbReference>
<evidence type="ECO:0000313" key="11">
    <source>
        <dbReference type="Proteomes" id="UP000199053"/>
    </source>
</evidence>
<dbReference type="OrthoDB" id="9783110at2"/>
<organism evidence="10 11">
    <name type="scientific">Maridesulfovibrio ferrireducens</name>
    <dbReference type="NCBI Taxonomy" id="246191"/>
    <lineage>
        <taxon>Bacteria</taxon>
        <taxon>Pseudomonadati</taxon>
        <taxon>Thermodesulfobacteriota</taxon>
        <taxon>Desulfovibrionia</taxon>
        <taxon>Desulfovibrionales</taxon>
        <taxon>Desulfovibrionaceae</taxon>
        <taxon>Maridesulfovibrio</taxon>
    </lineage>
</organism>
<dbReference type="InterPro" id="IPR006665">
    <property type="entry name" value="OmpA-like"/>
</dbReference>
<dbReference type="Gene3D" id="3.30.1330.60">
    <property type="entry name" value="OmpA-like domain"/>
    <property type="match status" value="1"/>
</dbReference>
<dbReference type="AlphaFoldDB" id="A0A1G9D647"/>
<dbReference type="Pfam" id="PF00691">
    <property type="entry name" value="OmpA"/>
    <property type="match status" value="1"/>
</dbReference>
<proteinExistence type="inferred from homology"/>
<dbReference type="InterPro" id="IPR025713">
    <property type="entry name" value="MotB-like_N_dom"/>
</dbReference>
<dbReference type="RefSeq" id="WP_092158654.1">
    <property type="nucleotide sequence ID" value="NZ_FNGA01000001.1"/>
</dbReference>
<keyword evidence="4 8" id="KW-0812">Transmembrane</keyword>
<feature type="domain" description="OmpA-like" evidence="9">
    <location>
        <begin position="127"/>
        <end position="248"/>
    </location>
</feature>
<dbReference type="STRING" id="246191.SAMN05660337_0920"/>
<comment type="similarity">
    <text evidence="2">Belongs to the MotB family.</text>
</comment>
<evidence type="ECO:0000256" key="8">
    <source>
        <dbReference type="SAM" id="Phobius"/>
    </source>
</evidence>
<dbReference type="PANTHER" id="PTHR30329">
    <property type="entry name" value="STATOR ELEMENT OF FLAGELLAR MOTOR COMPLEX"/>
    <property type="match status" value="1"/>
</dbReference>
<dbReference type="GO" id="GO:0005886">
    <property type="term" value="C:plasma membrane"/>
    <property type="evidence" value="ECO:0007669"/>
    <property type="project" value="UniProtKB-SubCell"/>
</dbReference>
<comment type="subcellular location">
    <subcellularLocation>
        <location evidence="1">Cell membrane</location>
        <topology evidence="1">Single-pass membrane protein</topology>
    </subcellularLocation>
</comment>
<reference evidence="11" key="1">
    <citation type="submission" date="2016-10" db="EMBL/GenBank/DDBJ databases">
        <authorList>
            <person name="Varghese N."/>
            <person name="Submissions S."/>
        </authorList>
    </citation>
    <scope>NUCLEOTIDE SEQUENCE [LARGE SCALE GENOMIC DNA]</scope>
    <source>
        <strain evidence="11">DSM 16995</strain>
    </source>
</reference>
<accession>A0A1G9D647</accession>
<evidence type="ECO:0000256" key="2">
    <source>
        <dbReference type="ARBA" id="ARBA00008914"/>
    </source>
</evidence>
<evidence type="ECO:0000256" key="5">
    <source>
        <dbReference type="ARBA" id="ARBA00022989"/>
    </source>
</evidence>
<gene>
    <name evidence="10" type="ORF">SAMN05660337_0920</name>
</gene>
<dbReference type="Pfam" id="PF13677">
    <property type="entry name" value="MotB_plug"/>
    <property type="match status" value="1"/>
</dbReference>
<keyword evidence="5 8" id="KW-1133">Transmembrane helix</keyword>
<keyword evidence="11" id="KW-1185">Reference proteome</keyword>
<dbReference type="CDD" id="cd07185">
    <property type="entry name" value="OmpA_C-like"/>
    <property type="match status" value="1"/>
</dbReference>
<protein>
    <submittedName>
        <fullName evidence="10">Chemotaxis protein MotB</fullName>
    </submittedName>
</protein>
<evidence type="ECO:0000259" key="9">
    <source>
        <dbReference type="PROSITE" id="PS51123"/>
    </source>
</evidence>
<sequence length="251" mass="28128">MAKKKEEDIIYVIGKPDTEPPHEEGLPPWMATFADMVTLLLCFFVLLLSFANQDIANFEKLKGSMRDAFGVQFEDRTGRKVAYSESPFSASSEKKAAKKDMAALELDIRAFINAGKVSKLMSVNTDQQGVLVRVPSRAIFKPGTATLAPRIYKVLDKISSIMKTKKFNLVVRGHTDDRATHNNVYDSNWELSSARAASCLRYVLQKSGVSPTRVKAVGYAGTKPLVPNTSDRNRAINRRVEYYYQPPSKIW</sequence>
<dbReference type="InterPro" id="IPR050330">
    <property type="entry name" value="Bact_OuterMem_StrucFunc"/>
</dbReference>
<dbReference type="InterPro" id="IPR036737">
    <property type="entry name" value="OmpA-like_sf"/>
</dbReference>
<evidence type="ECO:0000256" key="4">
    <source>
        <dbReference type="ARBA" id="ARBA00022692"/>
    </source>
</evidence>
<name>A0A1G9D647_9BACT</name>
<keyword evidence="6 7" id="KW-0472">Membrane</keyword>
<feature type="transmembrane region" description="Helical" evidence="8">
    <location>
        <begin position="29"/>
        <end position="51"/>
    </location>
</feature>